<feature type="transmembrane region" description="Helical" evidence="2">
    <location>
        <begin position="40"/>
        <end position="59"/>
    </location>
</feature>
<sequence>MALTYSLAGASGFGAIAVLMTLAAAPAVVSLTGDEGTHPLVRVIIVVAALMVLVVPIVLSRGLEQVDLADNLREATDNVDRESRASNMSRGKPQSDNSPGQSKKVATQAKRNAADTEEELPDSGDLGDDIFGESGDVKKKRGRKRK</sequence>
<proteinExistence type="predicted"/>
<feature type="compositionally biased region" description="Acidic residues" evidence="1">
    <location>
        <begin position="115"/>
        <end position="131"/>
    </location>
</feature>
<keyword evidence="2" id="KW-0472">Membrane</keyword>
<evidence type="ECO:0000313" key="4">
    <source>
        <dbReference type="Proteomes" id="UP000815698"/>
    </source>
</evidence>
<dbReference type="Proteomes" id="UP000815698">
    <property type="component" value="Chromosome"/>
</dbReference>
<organism evidence="3 4">
    <name type="scientific">Dermabacter jinjuensis</name>
    <dbReference type="NCBI Taxonomy" id="1667168"/>
    <lineage>
        <taxon>Bacteria</taxon>
        <taxon>Bacillati</taxon>
        <taxon>Actinomycetota</taxon>
        <taxon>Actinomycetes</taxon>
        <taxon>Micrococcales</taxon>
        <taxon>Dermabacteraceae</taxon>
        <taxon>Dermabacter</taxon>
    </lineage>
</organism>
<keyword evidence="2" id="KW-0812">Transmembrane</keyword>
<keyword evidence="2" id="KW-1133">Transmembrane helix</keyword>
<keyword evidence="4" id="KW-1185">Reference proteome</keyword>
<accession>A0ABN5DN86</accession>
<feature type="region of interest" description="Disordered" evidence="1">
    <location>
        <begin position="70"/>
        <end position="146"/>
    </location>
</feature>
<gene>
    <name evidence="3" type="ORF">COP05_01910</name>
</gene>
<feature type="compositionally biased region" description="Basic and acidic residues" evidence="1">
    <location>
        <begin position="70"/>
        <end position="84"/>
    </location>
</feature>
<reference evidence="3 4" key="1">
    <citation type="journal article" date="2016" name="Int. J. Syst. Evol. Microbiol.">
        <title>Dermabacter jinjuensis sp. nov., a novel species of the genus Dermabacter isolated from a clinical specimen.</title>
        <authorList>
            <person name="Park Y.K."/>
            <person name="Lee K.M."/>
            <person name="Lee W.K."/>
            <person name="Cho M.J."/>
            <person name="Lee H.S."/>
            <person name="Cho Y.G."/>
            <person name="Lee Y.C."/>
            <person name="Lee W.K."/>
            <person name="Seong W.K."/>
            <person name="Hwang K.J."/>
        </authorList>
    </citation>
    <scope>NUCLEOTIDE SEQUENCE [LARGE SCALE GENOMIC DNA]</scope>
    <source>
        <strain evidence="3 4">32T</strain>
    </source>
</reference>
<evidence type="ECO:0000256" key="1">
    <source>
        <dbReference type="SAM" id="MobiDB-lite"/>
    </source>
</evidence>
<evidence type="ECO:0000313" key="3">
    <source>
        <dbReference type="EMBL" id="ATH95987.1"/>
    </source>
</evidence>
<dbReference type="EMBL" id="CP023482">
    <property type="protein sequence ID" value="ATH95987.1"/>
    <property type="molecule type" value="Genomic_DNA"/>
</dbReference>
<evidence type="ECO:0000256" key="2">
    <source>
        <dbReference type="SAM" id="Phobius"/>
    </source>
</evidence>
<name>A0ABN5DN86_9MICO</name>
<protein>
    <submittedName>
        <fullName evidence="3">Uncharacterized protein</fullName>
    </submittedName>
</protein>
<feature type="compositionally biased region" description="Polar residues" evidence="1">
    <location>
        <begin position="85"/>
        <end position="105"/>
    </location>
</feature>